<sequence length="215" mass="23095">MSDEEHSKKPPDPVVDQVAAATDGALQGALNTLAAAAVERDRILDQFREQKERLEFQLQQQRAHAMNYVEQARAETQQRTGGPAGQSSGQADAENGLNLSPDQQFIAGVKMLIYQDTRPFEVSTETQKQAALLLLDALKKIVHQEINVLFERAQAQETAKQEAAKQEAASPATAEQSAAEQSAAGKTEPDSGTEDPAGNSKDELSKQPDGSSSAP</sequence>
<reference evidence="2" key="1">
    <citation type="submission" date="2022-08" db="EMBL/GenBank/DDBJ databases">
        <title>Nisaea acidiphila sp. nov., isolated from a marine algal debris and emended description of the genus Nisaea Urios et al. 2008.</title>
        <authorList>
            <person name="Kwon K."/>
        </authorList>
    </citation>
    <scope>NUCLEOTIDE SEQUENCE</scope>
    <source>
        <strain evidence="2">MEBiC11861</strain>
    </source>
</reference>
<proteinExistence type="predicted"/>
<organism evidence="2 3">
    <name type="scientific">Nisaea acidiphila</name>
    <dbReference type="NCBI Taxonomy" id="1862145"/>
    <lineage>
        <taxon>Bacteria</taxon>
        <taxon>Pseudomonadati</taxon>
        <taxon>Pseudomonadota</taxon>
        <taxon>Alphaproteobacteria</taxon>
        <taxon>Rhodospirillales</taxon>
        <taxon>Thalassobaculaceae</taxon>
        <taxon>Nisaea</taxon>
    </lineage>
</organism>
<accession>A0A9J7ALJ9</accession>
<gene>
    <name evidence="2" type="ORF">NUH88_11515</name>
</gene>
<keyword evidence="3" id="KW-1185">Reference proteome</keyword>
<dbReference type="EMBL" id="CP102480">
    <property type="protein sequence ID" value="UUX48047.1"/>
    <property type="molecule type" value="Genomic_DNA"/>
</dbReference>
<dbReference type="KEGG" id="naci:NUH88_11515"/>
<feature type="compositionally biased region" description="Low complexity" evidence="1">
    <location>
        <begin position="166"/>
        <end position="184"/>
    </location>
</feature>
<name>A0A9J7ALJ9_9PROT</name>
<evidence type="ECO:0000313" key="2">
    <source>
        <dbReference type="EMBL" id="UUX48047.1"/>
    </source>
</evidence>
<protein>
    <submittedName>
        <fullName evidence="2">Uncharacterized protein</fullName>
    </submittedName>
</protein>
<feature type="compositionally biased region" description="Polar residues" evidence="1">
    <location>
        <begin position="74"/>
        <end position="90"/>
    </location>
</feature>
<evidence type="ECO:0000313" key="3">
    <source>
        <dbReference type="Proteomes" id="UP001060336"/>
    </source>
</evidence>
<feature type="region of interest" description="Disordered" evidence="1">
    <location>
        <begin position="158"/>
        <end position="215"/>
    </location>
</feature>
<dbReference type="AlphaFoldDB" id="A0A9J7ALJ9"/>
<dbReference type="RefSeq" id="WP_257766555.1">
    <property type="nucleotide sequence ID" value="NZ_CP102480.1"/>
</dbReference>
<evidence type="ECO:0000256" key="1">
    <source>
        <dbReference type="SAM" id="MobiDB-lite"/>
    </source>
</evidence>
<dbReference type="Proteomes" id="UP001060336">
    <property type="component" value="Chromosome"/>
</dbReference>
<feature type="region of interest" description="Disordered" evidence="1">
    <location>
        <begin position="72"/>
        <end position="98"/>
    </location>
</feature>